<dbReference type="GO" id="GO:0004857">
    <property type="term" value="F:enzyme inhibitor activity"/>
    <property type="evidence" value="ECO:0007669"/>
    <property type="project" value="TreeGrafter"/>
</dbReference>
<keyword evidence="1" id="KW-0217">Developmental protein</keyword>
<feature type="compositionally biased region" description="Low complexity" evidence="3">
    <location>
        <begin position="262"/>
        <end position="281"/>
    </location>
</feature>
<dbReference type="Pfam" id="PF15898">
    <property type="entry name" value="PRKG1_interact"/>
    <property type="match status" value="1"/>
</dbReference>
<dbReference type="PANTHER" id="PTHR24179:SF21">
    <property type="entry name" value="MYOSIN BINDING SUBUNIT, ISOFORM O"/>
    <property type="match status" value="1"/>
</dbReference>
<evidence type="ECO:0000313" key="6">
    <source>
        <dbReference type="Proteomes" id="UP000014760"/>
    </source>
</evidence>
<evidence type="ECO:0000256" key="3">
    <source>
        <dbReference type="SAM" id="MobiDB-lite"/>
    </source>
</evidence>
<feature type="compositionally biased region" description="Low complexity" evidence="3">
    <location>
        <begin position="125"/>
        <end position="150"/>
    </location>
</feature>
<reference evidence="5" key="3">
    <citation type="submission" date="2015-06" db="UniProtKB">
        <authorList>
            <consortium name="EnsemblMetazoa"/>
        </authorList>
    </citation>
    <scope>IDENTIFICATION</scope>
</reference>
<feature type="domain" description="cGMP-dependent protein kinase interacting" evidence="4">
    <location>
        <begin position="291"/>
        <end position="394"/>
    </location>
</feature>
<dbReference type="EnsemblMetazoa" id="CapteT218744">
    <property type="protein sequence ID" value="CapteP218744"/>
    <property type="gene ID" value="CapteG218744"/>
</dbReference>
<feature type="region of interest" description="Disordered" evidence="3">
    <location>
        <begin position="1"/>
        <end position="162"/>
    </location>
</feature>
<dbReference type="PANTHER" id="PTHR24179">
    <property type="entry name" value="PROTEIN PHOSPHATASE 1 REGULATORY SUBUNIT 12"/>
    <property type="match status" value="1"/>
</dbReference>
<feature type="compositionally biased region" description="Low complexity" evidence="3">
    <location>
        <begin position="17"/>
        <end position="91"/>
    </location>
</feature>
<feature type="compositionally biased region" description="Basic and acidic residues" evidence="3">
    <location>
        <begin position="304"/>
        <end position="334"/>
    </location>
</feature>
<dbReference type="InterPro" id="IPR031775">
    <property type="entry name" value="PRKG1_interact"/>
</dbReference>
<evidence type="ECO:0000256" key="2">
    <source>
        <dbReference type="ARBA" id="ARBA00022737"/>
    </source>
</evidence>
<dbReference type="InterPro" id="IPR051226">
    <property type="entry name" value="PP1_Regulatory_Subunit"/>
</dbReference>
<organism evidence="5 6">
    <name type="scientific">Capitella teleta</name>
    <name type="common">Polychaete worm</name>
    <dbReference type="NCBI Taxonomy" id="283909"/>
    <lineage>
        <taxon>Eukaryota</taxon>
        <taxon>Metazoa</taxon>
        <taxon>Spiralia</taxon>
        <taxon>Lophotrochozoa</taxon>
        <taxon>Annelida</taxon>
        <taxon>Polychaeta</taxon>
        <taxon>Sedentaria</taxon>
        <taxon>Scolecida</taxon>
        <taxon>Capitellidae</taxon>
        <taxon>Capitella</taxon>
    </lineage>
</organism>
<dbReference type="GO" id="GO:0019208">
    <property type="term" value="F:phosphatase regulator activity"/>
    <property type="evidence" value="ECO:0007669"/>
    <property type="project" value="TreeGrafter"/>
</dbReference>
<name>X2ANQ8_CAPTE</name>
<protein>
    <recommendedName>
        <fullName evidence="4">cGMP-dependent protein kinase interacting domain-containing protein</fullName>
    </recommendedName>
</protein>
<dbReference type="EMBL" id="AMQN01000437">
    <property type="status" value="NOT_ANNOTATED_CDS"/>
    <property type="molecule type" value="Genomic_DNA"/>
</dbReference>
<evidence type="ECO:0000259" key="4">
    <source>
        <dbReference type="Pfam" id="PF15898"/>
    </source>
</evidence>
<dbReference type="GO" id="GO:0005737">
    <property type="term" value="C:cytoplasm"/>
    <property type="evidence" value="ECO:0007669"/>
    <property type="project" value="TreeGrafter"/>
</dbReference>
<dbReference type="OrthoDB" id="19014at2759"/>
<proteinExistence type="predicted"/>
<dbReference type="Proteomes" id="UP000014760">
    <property type="component" value="Unassembled WGS sequence"/>
</dbReference>
<evidence type="ECO:0000313" key="5">
    <source>
        <dbReference type="EnsemblMetazoa" id="CapteP218744"/>
    </source>
</evidence>
<dbReference type="OMA" id="KCTSNAP"/>
<reference evidence="6" key="1">
    <citation type="submission" date="2012-12" db="EMBL/GenBank/DDBJ databases">
        <authorList>
            <person name="Hellsten U."/>
            <person name="Grimwood J."/>
            <person name="Chapman J.A."/>
            <person name="Shapiro H."/>
            <person name="Aerts A."/>
            <person name="Otillar R.P."/>
            <person name="Terry A.Y."/>
            <person name="Boore J.L."/>
            <person name="Simakov O."/>
            <person name="Marletaz F."/>
            <person name="Cho S.-J."/>
            <person name="Edsinger-Gonzales E."/>
            <person name="Havlak P."/>
            <person name="Kuo D.-H."/>
            <person name="Larsson T."/>
            <person name="Lv J."/>
            <person name="Arendt D."/>
            <person name="Savage R."/>
            <person name="Osoegawa K."/>
            <person name="de Jong P."/>
            <person name="Lindberg D.R."/>
            <person name="Seaver E.C."/>
            <person name="Weisblat D.A."/>
            <person name="Putnam N.H."/>
            <person name="Grigoriev I.V."/>
            <person name="Rokhsar D.S."/>
        </authorList>
    </citation>
    <scope>NUCLEOTIDE SEQUENCE</scope>
    <source>
        <strain evidence="6">I ESC-2004</strain>
    </source>
</reference>
<reference evidence="6" key="2">
    <citation type="journal article" date="2013" name="Nature">
        <title>Insights into bilaterian evolution from three spiralian genomes.</title>
        <authorList>
            <person name="Simakov O."/>
            <person name="Marletaz F."/>
            <person name="Cho S.J."/>
            <person name="Edsinger-Gonzales E."/>
            <person name="Havlak P."/>
            <person name="Hellsten U."/>
            <person name="Kuo D.H."/>
            <person name="Larsson T."/>
            <person name="Lv J."/>
            <person name="Arendt D."/>
            <person name="Savage R."/>
            <person name="Osoegawa K."/>
            <person name="de Jong P."/>
            <person name="Grimwood J."/>
            <person name="Chapman J.A."/>
            <person name="Shapiro H."/>
            <person name="Aerts A."/>
            <person name="Otillar R.P."/>
            <person name="Terry A.Y."/>
            <person name="Boore J.L."/>
            <person name="Grigoriev I.V."/>
            <person name="Lindberg D.R."/>
            <person name="Seaver E.C."/>
            <person name="Weisblat D.A."/>
            <person name="Putnam N.H."/>
            <person name="Rokhsar D.S."/>
        </authorList>
    </citation>
    <scope>NUCLEOTIDE SEQUENCE</scope>
    <source>
        <strain evidence="6">I ESC-2004</strain>
    </source>
</reference>
<evidence type="ECO:0000256" key="1">
    <source>
        <dbReference type="ARBA" id="ARBA00022473"/>
    </source>
</evidence>
<feature type="compositionally biased region" description="Low complexity" evidence="3">
    <location>
        <begin position="191"/>
        <end position="211"/>
    </location>
</feature>
<dbReference type="GO" id="GO:0019901">
    <property type="term" value="F:protein kinase binding"/>
    <property type="evidence" value="ECO:0007669"/>
    <property type="project" value="InterPro"/>
</dbReference>
<dbReference type="Gene3D" id="6.10.250.1820">
    <property type="match status" value="1"/>
</dbReference>
<dbReference type="HOGENOM" id="CLU_700665_0_0_1"/>
<feature type="region of interest" description="Disordered" evidence="3">
    <location>
        <begin position="174"/>
        <end position="290"/>
    </location>
</feature>
<feature type="region of interest" description="Disordered" evidence="3">
    <location>
        <begin position="304"/>
        <end position="345"/>
    </location>
</feature>
<keyword evidence="2" id="KW-0677">Repeat</keyword>
<sequence>MSYSAYGAGRYGGNGNSGQLSNYYGNSTSSGAGSGASSPYYHPSASPSPSGYSSLSPHPSGYGYSSPSPSGSGYSSIGPSPSAAGYSSVSPNPVGAGYSTNPSGYHGYAGNSSSLPIGVPPYYPGSSSNNMHSSSYGSGSSSYGSGSHHNQPYTPTYGLGASANLASNQSAGQYISGGYVGHGAPSQDRASIGSTSGLGSGFSSRSSSTSSLNLMPPDHMLSSQRYGGSRYSADSIGGGSTTSLNDAKSTGKYSGAGRSDRPSSYTPGSSSAYSRPYSSMSLPDSKDNSVDYKKLYEEEKLETEKLRRDVSKLQQDLRETRTELDKQRKADHSLRSGSADSIPDRRFLQEKRALERKISEQEEELRAMESLRSDNQRLKEENGALIRVISKLSK</sequence>
<feature type="compositionally biased region" description="Polar residues" evidence="3">
    <location>
        <begin position="241"/>
        <end position="252"/>
    </location>
</feature>
<dbReference type="AlphaFoldDB" id="X2ANQ8"/>
<accession>X2ANQ8</accession>
<keyword evidence="6" id="KW-1185">Reference proteome</keyword>